<dbReference type="Proteomes" id="UP001497382">
    <property type="component" value="Unassembled WGS sequence"/>
</dbReference>
<keyword evidence="2" id="KW-1185">Reference proteome</keyword>
<accession>A0AAV1Z594</accession>
<dbReference type="Gene3D" id="3.30.420.10">
    <property type="entry name" value="Ribonuclease H-like superfamily/Ribonuclease H"/>
    <property type="match status" value="1"/>
</dbReference>
<sequence>MDPSFQQGTVESGGGSVMAGTAFSWHGLSPIVRLQQSLIGNCYVQLLGDHLQPFMDFMYPNNDGIFWMTMHHATGPQLFVTRLKNILDSSS</sequence>
<evidence type="ECO:0000313" key="2">
    <source>
        <dbReference type="Proteomes" id="UP001497382"/>
    </source>
</evidence>
<reference evidence="1 2" key="1">
    <citation type="submission" date="2024-04" db="EMBL/GenBank/DDBJ databases">
        <authorList>
            <person name="Rising A."/>
            <person name="Reimegard J."/>
            <person name="Sonavane S."/>
            <person name="Akerstrom W."/>
            <person name="Nylinder S."/>
            <person name="Hedman E."/>
            <person name="Kallberg Y."/>
        </authorList>
    </citation>
    <scope>NUCLEOTIDE SEQUENCE [LARGE SCALE GENOMIC DNA]</scope>
</reference>
<proteinExistence type="predicted"/>
<dbReference type="InterPro" id="IPR036397">
    <property type="entry name" value="RNaseH_sf"/>
</dbReference>
<protein>
    <submittedName>
        <fullName evidence="1">Uncharacterized protein</fullName>
    </submittedName>
</protein>
<name>A0AAV1Z594_9ARAC</name>
<organism evidence="1 2">
    <name type="scientific">Larinioides sclopetarius</name>
    <dbReference type="NCBI Taxonomy" id="280406"/>
    <lineage>
        <taxon>Eukaryota</taxon>
        <taxon>Metazoa</taxon>
        <taxon>Ecdysozoa</taxon>
        <taxon>Arthropoda</taxon>
        <taxon>Chelicerata</taxon>
        <taxon>Arachnida</taxon>
        <taxon>Araneae</taxon>
        <taxon>Araneomorphae</taxon>
        <taxon>Entelegynae</taxon>
        <taxon>Araneoidea</taxon>
        <taxon>Araneidae</taxon>
        <taxon>Larinioides</taxon>
    </lineage>
</organism>
<evidence type="ECO:0000313" key="1">
    <source>
        <dbReference type="EMBL" id="CAL1266671.1"/>
    </source>
</evidence>
<dbReference type="EMBL" id="CAXIEN010000024">
    <property type="protein sequence ID" value="CAL1266671.1"/>
    <property type="molecule type" value="Genomic_DNA"/>
</dbReference>
<dbReference type="GO" id="GO:0003676">
    <property type="term" value="F:nucleic acid binding"/>
    <property type="evidence" value="ECO:0007669"/>
    <property type="project" value="InterPro"/>
</dbReference>
<dbReference type="AlphaFoldDB" id="A0AAV1Z594"/>
<gene>
    <name evidence="1" type="ORF">LARSCL_LOCUS3230</name>
</gene>
<comment type="caution">
    <text evidence="1">The sequence shown here is derived from an EMBL/GenBank/DDBJ whole genome shotgun (WGS) entry which is preliminary data.</text>
</comment>